<sequence>MRLHDCVVSSTREQKFQNINNRTQSDTGFFRYFRPDFCTQALAAAALGCDPSSSTALTSLWTSTAAKPTGTPCEILCL</sequence>
<protein>
    <submittedName>
        <fullName evidence="1">Uncharacterized protein</fullName>
    </submittedName>
</protein>
<keyword evidence="2" id="KW-1185">Reference proteome</keyword>
<name>A0A540KUP4_MALBA</name>
<dbReference type="AlphaFoldDB" id="A0A540KUP4"/>
<dbReference type="Proteomes" id="UP000315295">
    <property type="component" value="Unassembled WGS sequence"/>
</dbReference>
<comment type="caution">
    <text evidence="1">The sequence shown here is derived from an EMBL/GenBank/DDBJ whole genome shotgun (WGS) entry which is preliminary data.</text>
</comment>
<evidence type="ECO:0000313" key="1">
    <source>
        <dbReference type="EMBL" id="TQD77954.1"/>
    </source>
</evidence>
<evidence type="ECO:0000313" key="2">
    <source>
        <dbReference type="Proteomes" id="UP000315295"/>
    </source>
</evidence>
<dbReference type="EMBL" id="VIEB01000933">
    <property type="protein sequence ID" value="TQD77954.1"/>
    <property type="molecule type" value="Genomic_DNA"/>
</dbReference>
<organism evidence="1 2">
    <name type="scientific">Malus baccata</name>
    <name type="common">Siberian crab apple</name>
    <name type="synonym">Pyrus baccata</name>
    <dbReference type="NCBI Taxonomy" id="106549"/>
    <lineage>
        <taxon>Eukaryota</taxon>
        <taxon>Viridiplantae</taxon>
        <taxon>Streptophyta</taxon>
        <taxon>Embryophyta</taxon>
        <taxon>Tracheophyta</taxon>
        <taxon>Spermatophyta</taxon>
        <taxon>Magnoliopsida</taxon>
        <taxon>eudicotyledons</taxon>
        <taxon>Gunneridae</taxon>
        <taxon>Pentapetalae</taxon>
        <taxon>rosids</taxon>
        <taxon>fabids</taxon>
        <taxon>Rosales</taxon>
        <taxon>Rosaceae</taxon>
        <taxon>Amygdaloideae</taxon>
        <taxon>Maleae</taxon>
        <taxon>Malus</taxon>
    </lineage>
</organism>
<proteinExistence type="predicted"/>
<accession>A0A540KUP4</accession>
<reference evidence="1 2" key="1">
    <citation type="journal article" date="2019" name="G3 (Bethesda)">
        <title>Sequencing of a Wild Apple (Malus baccata) Genome Unravels the Differences Between Cultivated and Wild Apple Species Regarding Disease Resistance and Cold Tolerance.</title>
        <authorList>
            <person name="Chen X."/>
        </authorList>
    </citation>
    <scope>NUCLEOTIDE SEQUENCE [LARGE SCALE GENOMIC DNA]</scope>
    <source>
        <strain evidence="2">cv. Shandingzi</strain>
        <tissue evidence="1">Leaves</tissue>
    </source>
</reference>
<gene>
    <name evidence="1" type="ORF">C1H46_036487</name>
</gene>